<dbReference type="PANTHER" id="PTHR21727:SF0">
    <property type="entry name" value="MRNA (2'-O-METHYLADENOSINE-N(6)-)-METHYLTRANSFERASE"/>
    <property type="match status" value="1"/>
</dbReference>
<proteinExistence type="predicted"/>
<evidence type="ECO:0000313" key="3">
    <source>
        <dbReference type="EMBL" id="OWK03170.1"/>
    </source>
</evidence>
<dbReference type="CDD" id="cd00201">
    <property type="entry name" value="WW"/>
    <property type="match status" value="1"/>
</dbReference>
<evidence type="ECO:0000259" key="2">
    <source>
        <dbReference type="PROSITE" id="PS50020"/>
    </source>
</evidence>
<sequence length="203" mass="22203">MAARQRRGPSEAEPAHAQRGVPARDTRWRQRRWGGRGGGGKTGGRAERVTASPRVRCGQLLMQGIPWAPVHSTADQPIRLRCAFLQAPPPTASVGPGDVGVHLAGEENPLMLASGVGAEMANENHGSPREEASLLSHSPGTSSQSQPCSPKPIRLVQDLPEELVHAGWEKCWSRRENRPYYFNRFTNQSLWEMPVLGQHDVIG</sequence>
<dbReference type="PROSITE" id="PS50020">
    <property type="entry name" value="WW_DOMAIN_2"/>
    <property type="match status" value="1"/>
</dbReference>
<dbReference type="EMBL" id="MKHE01000023">
    <property type="protein sequence ID" value="OWK03170.1"/>
    <property type="molecule type" value="Genomic_DNA"/>
</dbReference>
<dbReference type="FunFam" id="2.20.70.10:FF:000036">
    <property type="entry name" value="Phosphorylated CTD-interacting factor 1"/>
    <property type="match status" value="1"/>
</dbReference>
<feature type="compositionally biased region" description="Basic and acidic residues" evidence="1">
    <location>
        <begin position="8"/>
        <end position="28"/>
    </location>
</feature>
<evidence type="ECO:0000256" key="1">
    <source>
        <dbReference type="SAM" id="MobiDB-lite"/>
    </source>
</evidence>
<feature type="domain" description="WW" evidence="2">
    <location>
        <begin position="162"/>
        <end position="196"/>
    </location>
</feature>
<dbReference type="InterPro" id="IPR001202">
    <property type="entry name" value="WW_dom"/>
</dbReference>
<comment type="caution">
    <text evidence="3">The sequence shown here is derived from an EMBL/GenBank/DDBJ whole genome shotgun (WGS) entry which is preliminary data.</text>
</comment>
<dbReference type="InterPro" id="IPR036020">
    <property type="entry name" value="WW_dom_sf"/>
</dbReference>
<accession>A0A212CAZ1</accession>
<dbReference type="SMART" id="SM00456">
    <property type="entry name" value="WW"/>
    <property type="match status" value="1"/>
</dbReference>
<dbReference type="Gene3D" id="2.20.70.10">
    <property type="match status" value="1"/>
</dbReference>
<name>A0A212CAZ1_CEREH</name>
<dbReference type="InterPro" id="IPR039881">
    <property type="entry name" value="PCIF1-like"/>
</dbReference>
<reference evidence="3 4" key="1">
    <citation type="journal article" date="2018" name="Mol. Genet. Genomics">
        <title>The red deer Cervus elaphus genome CerEla1.0: sequencing, annotating, genes, and chromosomes.</title>
        <authorList>
            <person name="Bana N.A."/>
            <person name="Nyiri A."/>
            <person name="Nagy J."/>
            <person name="Frank K."/>
            <person name="Nagy T."/>
            <person name="Steger V."/>
            <person name="Schiller M."/>
            <person name="Lakatos P."/>
            <person name="Sugar L."/>
            <person name="Horn P."/>
            <person name="Barta E."/>
            <person name="Orosz L."/>
        </authorList>
    </citation>
    <scope>NUCLEOTIDE SEQUENCE [LARGE SCALE GENOMIC DNA]</scope>
    <source>
        <strain evidence="3">Hungarian</strain>
    </source>
</reference>
<evidence type="ECO:0000313" key="4">
    <source>
        <dbReference type="Proteomes" id="UP000242450"/>
    </source>
</evidence>
<dbReference type="GO" id="GO:0016422">
    <property type="term" value="F:mRNA (2'-O-methyladenosine-N6-)-methyltransferase activity"/>
    <property type="evidence" value="ECO:0007669"/>
    <property type="project" value="InterPro"/>
</dbReference>
<dbReference type="OrthoDB" id="193787at2759"/>
<dbReference type="Proteomes" id="UP000242450">
    <property type="component" value="Chromosome 23"/>
</dbReference>
<dbReference type="Pfam" id="PF00397">
    <property type="entry name" value="WW"/>
    <property type="match status" value="1"/>
</dbReference>
<dbReference type="GO" id="GO:0099122">
    <property type="term" value="F:RNA polymerase II C-terminal domain binding"/>
    <property type="evidence" value="ECO:0007669"/>
    <property type="project" value="InterPro"/>
</dbReference>
<feature type="region of interest" description="Disordered" evidence="1">
    <location>
        <begin position="1"/>
        <end position="50"/>
    </location>
</feature>
<organism evidence="3 4">
    <name type="scientific">Cervus elaphus hippelaphus</name>
    <name type="common">European red deer</name>
    <dbReference type="NCBI Taxonomy" id="46360"/>
    <lineage>
        <taxon>Eukaryota</taxon>
        <taxon>Metazoa</taxon>
        <taxon>Chordata</taxon>
        <taxon>Craniata</taxon>
        <taxon>Vertebrata</taxon>
        <taxon>Euteleostomi</taxon>
        <taxon>Mammalia</taxon>
        <taxon>Eutheria</taxon>
        <taxon>Laurasiatheria</taxon>
        <taxon>Artiodactyla</taxon>
        <taxon>Ruminantia</taxon>
        <taxon>Pecora</taxon>
        <taxon>Cervidae</taxon>
        <taxon>Cervinae</taxon>
        <taxon>Cervus</taxon>
    </lineage>
</organism>
<dbReference type="PANTHER" id="PTHR21727">
    <property type="entry name" value="PHOSPHORYLATED CTD INTERACTING FACTOR 1"/>
    <property type="match status" value="1"/>
</dbReference>
<feature type="compositionally biased region" description="Polar residues" evidence="1">
    <location>
        <begin position="135"/>
        <end position="148"/>
    </location>
</feature>
<dbReference type="SUPFAM" id="SSF51045">
    <property type="entry name" value="WW domain"/>
    <property type="match status" value="1"/>
</dbReference>
<dbReference type="AlphaFoldDB" id="A0A212CAZ1"/>
<protein>
    <submittedName>
        <fullName evidence="3">PCIF1</fullName>
    </submittedName>
</protein>
<dbReference type="GO" id="GO:0005634">
    <property type="term" value="C:nucleus"/>
    <property type="evidence" value="ECO:0007669"/>
    <property type="project" value="TreeGrafter"/>
</dbReference>
<feature type="region of interest" description="Disordered" evidence="1">
    <location>
        <begin position="120"/>
        <end position="152"/>
    </location>
</feature>
<gene>
    <name evidence="3" type="ORF">Celaphus_00008044</name>
</gene>
<keyword evidence="4" id="KW-1185">Reference proteome</keyword>